<evidence type="ECO:0000313" key="6">
    <source>
        <dbReference type="Proteomes" id="UP001595583"/>
    </source>
</evidence>
<keyword evidence="1 2" id="KW-0732">Signal</keyword>
<gene>
    <name evidence="5" type="ORF">ACFOHJ_00750</name>
</gene>
<evidence type="ECO:0000256" key="1">
    <source>
        <dbReference type="ARBA" id="ARBA00022729"/>
    </source>
</evidence>
<organism evidence="5 6">
    <name type="scientific">Aquamicrobium soli</name>
    <dbReference type="NCBI Taxonomy" id="1811518"/>
    <lineage>
        <taxon>Bacteria</taxon>
        <taxon>Pseudomonadati</taxon>
        <taxon>Pseudomonadota</taxon>
        <taxon>Alphaproteobacteria</taxon>
        <taxon>Hyphomicrobiales</taxon>
        <taxon>Phyllobacteriaceae</taxon>
        <taxon>Aquamicrobium</taxon>
    </lineage>
</organism>
<dbReference type="Pfam" id="PF00497">
    <property type="entry name" value="SBP_bac_3"/>
    <property type="match status" value="1"/>
</dbReference>
<evidence type="ECO:0000313" key="5">
    <source>
        <dbReference type="EMBL" id="MFC3204737.1"/>
    </source>
</evidence>
<comment type="caution">
    <text evidence="5">The sequence shown here is derived from an EMBL/GenBank/DDBJ whole genome shotgun (WGS) entry which is preliminary data.</text>
</comment>
<feature type="chain" id="PRO_5047381150" evidence="2">
    <location>
        <begin position="23"/>
        <end position="280"/>
    </location>
</feature>
<dbReference type="PANTHER" id="PTHR35936:SF19">
    <property type="entry name" value="AMINO-ACID-BINDING PROTEIN YXEM-RELATED"/>
    <property type="match status" value="1"/>
</dbReference>
<dbReference type="EMBL" id="JBHRTK010000001">
    <property type="protein sequence ID" value="MFC3204737.1"/>
    <property type="molecule type" value="Genomic_DNA"/>
</dbReference>
<accession>A0ABV7K5Y7</accession>
<feature type="signal peptide" evidence="2">
    <location>
        <begin position="1"/>
        <end position="22"/>
    </location>
</feature>
<dbReference type="Gene3D" id="3.40.190.10">
    <property type="entry name" value="Periplasmic binding protein-like II"/>
    <property type="match status" value="2"/>
</dbReference>
<feature type="domain" description="Solute-binding protein family 3/N-terminal" evidence="3">
    <location>
        <begin position="27"/>
        <end position="276"/>
    </location>
</feature>
<dbReference type="SMART" id="SM00079">
    <property type="entry name" value="PBPe"/>
    <property type="match status" value="1"/>
</dbReference>
<name>A0ABV7K5Y7_9HYPH</name>
<dbReference type="InterPro" id="IPR001638">
    <property type="entry name" value="Solute-binding_3/MltF_N"/>
</dbReference>
<dbReference type="Proteomes" id="UP001595583">
    <property type="component" value="Unassembled WGS sequence"/>
</dbReference>
<reference evidence="6" key="1">
    <citation type="journal article" date="2019" name="Int. J. Syst. Evol. Microbiol.">
        <title>The Global Catalogue of Microorganisms (GCM) 10K type strain sequencing project: providing services to taxonomists for standard genome sequencing and annotation.</title>
        <authorList>
            <consortium name="The Broad Institute Genomics Platform"/>
            <consortium name="The Broad Institute Genome Sequencing Center for Infectious Disease"/>
            <person name="Wu L."/>
            <person name="Ma J."/>
        </authorList>
    </citation>
    <scope>NUCLEOTIDE SEQUENCE [LARGE SCALE GENOMIC DNA]</scope>
    <source>
        <strain evidence="6">KCTC 52165</strain>
    </source>
</reference>
<proteinExistence type="predicted"/>
<dbReference type="RefSeq" id="WP_378217488.1">
    <property type="nucleotide sequence ID" value="NZ_JBHRTK010000001.1"/>
</dbReference>
<sequence>MKSLLIGLLGAVAMSVATPAPAKDWTDVVIGMDLSYKPWSFTDSDGTFMGFEVDLANDLCGRMKVKCELTSQAWDSIIPSLEAGKFDAIIAGMAITPKRLEVIDFSSPYADSPRVLLTLKDSPYAKLALSDKIFDIENGGDEAKQQIEMLRTELKGATLGVLTATANVKFIETYLGDVVEVRQYKTAEQYVLDLAAGRIDVALDNLAYLGGVLTGPDGGDMVIVGPKLSGGMFGVGRGVGLRKSDTDLKALFDKAIEEAKQDGTIAKISDKWFGVNVAPQ</sequence>
<protein>
    <submittedName>
        <fullName evidence="5">Transporter substrate-binding domain-containing protein</fullName>
    </submittedName>
</protein>
<evidence type="ECO:0000259" key="4">
    <source>
        <dbReference type="SMART" id="SM00079"/>
    </source>
</evidence>
<evidence type="ECO:0000259" key="3">
    <source>
        <dbReference type="SMART" id="SM00062"/>
    </source>
</evidence>
<dbReference type="InterPro" id="IPR001320">
    <property type="entry name" value="Iontro_rcpt_C"/>
</dbReference>
<evidence type="ECO:0000256" key="2">
    <source>
        <dbReference type="SAM" id="SignalP"/>
    </source>
</evidence>
<dbReference type="SMART" id="SM00062">
    <property type="entry name" value="PBPb"/>
    <property type="match status" value="1"/>
</dbReference>
<keyword evidence="6" id="KW-1185">Reference proteome</keyword>
<dbReference type="SUPFAM" id="SSF53850">
    <property type="entry name" value="Periplasmic binding protein-like II"/>
    <property type="match status" value="1"/>
</dbReference>
<dbReference type="PANTHER" id="PTHR35936">
    <property type="entry name" value="MEMBRANE-BOUND LYTIC MUREIN TRANSGLYCOSYLASE F"/>
    <property type="match status" value="1"/>
</dbReference>
<feature type="domain" description="Ionotropic glutamate receptor C-terminal" evidence="4">
    <location>
        <begin position="27"/>
        <end position="275"/>
    </location>
</feature>